<gene>
    <name evidence="1" type="ORF">T260_11360</name>
</gene>
<dbReference type="Gene3D" id="3.10.450.50">
    <property type="match status" value="1"/>
</dbReference>
<dbReference type="Pfam" id="PF02810">
    <property type="entry name" value="SEC-C"/>
    <property type="match status" value="1"/>
</dbReference>
<accession>A0A7U9JAC2</accession>
<dbReference type="PANTHER" id="PTHR33747">
    <property type="entry name" value="UPF0225 PROTEIN SCO1677"/>
    <property type="match status" value="1"/>
</dbReference>
<protein>
    <submittedName>
        <fullName evidence="1">Preprotein translocase SecA</fullName>
    </submittedName>
</protein>
<dbReference type="EMBL" id="AYSF01000055">
    <property type="protein sequence ID" value="ESU71808.1"/>
    <property type="molecule type" value="Genomic_DNA"/>
</dbReference>
<evidence type="ECO:0000313" key="1">
    <source>
        <dbReference type="EMBL" id="ESU71808.1"/>
    </source>
</evidence>
<name>A0A7U9JAC2_GEOTM</name>
<dbReference type="SUPFAM" id="SSF48371">
    <property type="entry name" value="ARM repeat"/>
    <property type="match status" value="1"/>
</dbReference>
<sequence>MAAHFHRIGRCLCSMYEGRTRKPVARRLNVDILSATGVKFQKKEGVIMSFIQTIEPHLFSDHPVLRQFAFDAIEEYPDIPAALVERLVDEAVTADNEETRRMILHGISKQPLTDRALEQLLSMKDAAKYIRWFFPFPAAQLEKYGEQLLPHFPRSWQRAVRLALEGTEDDVWEHYFSVLSHLHEEEFHNHDWFLVAKQAVRILVERGWMTKEDIGLTWMKNEQQPWFSYDGILAVYAVSLVGAAEYIPRLARLLEQQDGDVLVDQAVSTLSMFQREETIEAVRPYAFQEDTALSAIHVLANIKSKQAVRVLREVFSKQRDDDLQAFCFEALCHQLDKEALPEVEQYVKRAEKRGRSWMIDVEQNAYAYYTILEIDHPKLETWKAIAEQRYRHFQAVLQTPPRPTNIPYRRKERKIGRNDPCPCGSGKKYKKCCGK</sequence>
<dbReference type="Proteomes" id="UP000018339">
    <property type="component" value="Unassembled WGS sequence"/>
</dbReference>
<dbReference type="PANTHER" id="PTHR33747:SF1">
    <property type="entry name" value="ADENYLATE CYCLASE-ASSOCIATED CAP C-TERMINAL DOMAIN-CONTAINING PROTEIN"/>
    <property type="match status" value="1"/>
</dbReference>
<organism evidence="1 2">
    <name type="scientific">Geobacillus thermopakistaniensis (strain MAS1)</name>
    <dbReference type="NCBI Taxonomy" id="1408282"/>
    <lineage>
        <taxon>Bacteria</taxon>
        <taxon>Bacillati</taxon>
        <taxon>Bacillota</taxon>
        <taxon>Bacilli</taxon>
        <taxon>Bacillales</taxon>
        <taxon>Anoxybacillaceae</taxon>
        <taxon>Geobacillus</taxon>
    </lineage>
</organism>
<dbReference type="InterPro" id="IPR004027">
    <property type="entry name" value="SEC_C_motif"/>
</dbReference>
<reference evidence="1 2" key="1">
    <citation type="journal article" date="2014" name="Genome Announc.">
        <title>Draft Genome Sequence of Geobacillus thermopakistaniensis Strain MAS1.</title>
        <authorList>
            <person name="Siddiqui M.A."/>
            <person name="Rashid N."/>
            <person name="Ayyampalayam S."/>
            <person name="Whitman W.B."/>
        </authorList>
    </citation>
    <scope>NUCLEOTIDE SEQUENCE [LARGE SCALE GENOMIC DNA]</scope>
    <source>
        <strain evidence="1 2">MAS1</strain>
    </source>
</reference>
<dbReference type="SUPFAM" id="SSF103642">
    <property type="entry name" value="Sec-C motif"/>
    <property type="match status" value="1"/>
</dbReference>
<evidence type="ECO:0000313" key="2">
    <source>
        <dbReference type="Proteomes" id="UP000018339"/>
    </source>
</evidence>
<comment type="caution">
    <text evidence="1">The sequence shown here is derived from an EMBL/GenBank/DDBJ whole genome shotgun (WGS) entry which is preliminary data.</text>
</comment>
<dbReference type="AlphaFoldDB" id="A0A7U9JAC2"/>
<proteinExistence type="predicted"/>
<dbReference type="InterPro" id="IPR016024">
    <property type="entry name" value="ARM-type_fold"/>
</dbReference>
<keyword evidence="2" id="KW-1185">Reference proteome</keyword>